<evidence type="ECO:0000256" key="7">
    <source>
        <dbReference type="ARBA" id="ARBA00022827"/>
    </source>
</evidence>
<dbReference type="RefSeq" id="XP_025379878.1">
    <property type="nucleotide sequence ID" value="XM_025520223.1"/>
</dbReference>
<evidence type="ECO:0000256" key="10">
    <source>
        <dbReference type="ARBA" id="ARBA00023098"/>
    </source>
</evidence>
<keyword evidence="9" id="KW-0560">Oxidoreductase</keyword>
<dbReference type="PIRSF" id="PIRSF000168">
    <property type="entry name" value="Acyl-CoA_oxidase"/>
    <property type="match status" value="1"/>
</dbReference>
<dbReference type="FunFam" id="2.40.110.10:FF:000003">
    <property type="entry name" value="Acyl-coenzyme A oxidase"/>
    <property type="match status" value="1"/>
</dbReference>
<evidence type="ECO:0000256" key="6">
    <source>
        <dbReference type="ARBA" id="ARBA00022630"/>
    </source>
</evidence>
<evidence type="ECO:0000256" key="9">
    <source>
        <dbReference type="ARBA" id="ARBA00023002"/>
    </source>
</evidence>
<comment type="pathway">
    <text evidence="4">Lipid metabolism; peroxisomal fatty acid beta-oxidation.</text>
</comment>
<dbReference type="GO" id="GO:0055088">
    <property type="term" value="P:lipid homeostasis"/>
    <property type="evidence" value="ECO:0007669"/>
    <property type="project" value="TreeGrafter"/>
</dbReference>
<comment type="similarity">
    <text evidence="5 12">Belongs to the acyl-CoA oxidase family.</text>
</comment>
<name>A0A316YT01_9BASI</name>
<dbReference type="Gene3D" id="1.10.540.10">
    <property type="entry name" value="Acyl-CoA dehydrogenase/oxidase, N-terminal domain"/>
    <property type="match status" value="1"/>
</dbReference>
<accession>A0A316YT01</accession>
<dbReference type="Gene3D" id="1.20.140.10">
    <property type="entry name" value="Butyryl-CoA Dehydrogenase, subunit A, domain 3"/>
    <property type="match status" value="2"/>
</dbReference>
<sequence length="764" mass="84230">MSSSYPFPSKKSGAGSSSASQWQALGPAKAGGLVPRVTLPVPIGDHAARTEKDMAEARARTAFDPAKIEEVLRDGRVDNATRKHVIDVLDQDEVFGDWKKRMFHMNREQKQAMSHMAIRRLLDIGEKHEWDTHQIIEAAISLDLQSPVTIHWVAFVPVIMGQGSMEQVDRWGQRAMTHQILGCYLQTELGHGTNVQALETTATYNAANDTFDLHSPTLSSTKWWAGGSGTTATHGIVQAQLIINGKRYGPHLFFTPLRSLETGELLPNIVAGDIGPKTYDAFGGLDNGWVRFNHVELPRFNMLSKHAQIKKGGEYVRPPSDKLSYGGMIFIRSQMIDRTGWMLSRATTIAMRYSLVRRQFRDPDSKDVADVERSVLSYPSLNRRLVPLLAKSYAYIVAGRRMRTLYEDMAAQLDQGNTELLADVHVASSSLKAYCTKQALDGIEESRQALGGHGFSVYAGFTSIFPDNAPTVTYEGDNFVLAQQVGRAMLKNVGELKKDPNFKVSTTTWFLETIAKAGTAKFTAPASPADWLKPDVYTRALGLRAARRVADLAAEVSSGRRFVDCSWDCVEVARSHAEVVVNAWFTEGIEDDAERFGPTESQWMRKLVALHALICIARDVTPLALPAAKGRALADYRASNSAILSPEAVLHLESAIRSLVEELLPQVIGLTDAFGWTDWELCSALGRKDGRVYEALMAEAESNPLNHPATKALPDHANVGRYSYGSDNVGKNVAETWTRHVKPLLRDAATRSGDEPIRGDGSKL</sequence>
<dbReference type="InterPro" id="IPR009100">
    <property type="entry name" value="AcylCoA_DH/oxidase_NM_dom_sf"/>
</dbReference>
<evidence type="ECO:0000256" key="11">
    <source>
        <dbReference type="ARBA" id="ARBA00023140"/>
    </source>
</evidence>
<dbReference type="InterPro" id="IPR046373">
    <property type="entry name" value="Acyl-CoA_Oxase/DH_mid-dom_sf"/>
</dbReference>
<feature type="domain" description="Acyl-CoA oxidase C-terminal" evidence="16">
    <location>
        <begin position="534"/>
        <end position="708"/>
    </location>
</feature>
<evidence type="ECO:0000256" key="1">
    <source>
        <dbReference type="ARBA" id="ARBA00001201"/>
    </source>
</evidence>
<evidence type="ECO:0000256" key="3">
    <source>
        <dbReference type="ARBA" id="ARBA00004275"/>
    </source>
</evidence>
<dbReference type="Proteomes" id="UP000245768">
    <property type="component" value="Unassembled WGS sequence"/>
</dbReference>
<dbReference type="SUPFAM" id="SSF56645">
    <property type="entry name" value="Acyl-CoA dehydrogenase NM domain-like"/>
    <property type="match status" value="1"/>
</dbReference>
<evidence type="ECO:0000259" key="17">
    <source>
        <dbReference type="Pfam" id="PF14749"/>
    </source>
</evidence>
<feature type="region of interest" description="Disordered" evidence="15">
    <location>
        <begin position="1"/>
        <end position="21"/>
    </location>
</feature>
<evidence type="ECO:0000256" key="13">
    <source>
        <dbReference type="PIRSR" id="PIRSR000168-1"/>
    </source>
</evidence>
<keyword evidence="6 12" id="KW-0285">Flavoprotein</keyword>
<dbReference type="GO" id="GO:0071949">
    <property type="term" value="F:FAD binding"/>
    <property type="evidence" value="ECO:0007669"/>
    <property type="project" value="InterPro"/>
</dbReference>
<dbReference type="InterPro" id="IPR029320">
    <property type="entry name" value="Acyl-CoA_ox_N"/>
</dbReference>
<reference evidence="19 20" key="1">
    <citation type="journal article" date="2018" name="Mol. Biol. Evol.">
        <title>Broad Genomic Sampling Reveals a Smut Pathogenic Ancestry of the Fungal Clade Ustilaginomycotina.</title>
        <authorList>
            <person name="Kijpornyongpan T."/>
            <person name="Mondo S.J."/>
            <person name="Barry K."/>
            <person name="Sandor L."/>
            <person name="Lee J."/>
            <person name="Lipzen A."/>
            <person name="Pangilinan J."/>
            <person name="LaButti K."/>
            <person name="Hainaut M."/>
            <person name="Henrissat B."/>
            <person name="Grigoriev I.V."/>
            <person name="Spatafora J.W."/>
            <person name="Aime M.C."/>
        </authorList>
    </citation>
    <scope>NUCLEOTIDE SEQUENCE [LARGE SCALE GENOMIC DNA]</scope>
    <source>
        <strain evidence="19 20">MCA 4198</strain>
    </source>
</reference>
<dbReference type="GeneID" id="37042139"/>
<evidence type="ECO:0000259" key="18">
    <source>
        <dbReference type="Pfam" id="PF22924"/>
    </source>
</evidence>
<proteinExistence type="inferred from homology"/>
<dbReference type="GO" id="GO:0005777">
    <property type="term" value="C:peroxisome"/>
    <property type="evidence" value="ECO:0007669"/>
    <property type="project" value="UniProtKB-SubCell"/>
</dbReference>
<dbReference type="InterPro" id="IPR012258">
    <property type="entry name" value="Acyl-CoA_oxidase"/>
</dbReference>
<dbReference type="SUPFAM" id="SSF47203">
    <property type="entry name" value="Acyl-CoA dehydrogenase C-terminal domain-like"/>
    <property type="match status" value="2"/>
</dbReference>
<evidence type="ECO:0000256" key="15">
    <source>
        <dbReference type="SAM" id="MobiDB-lite"/>
    </source>
</evidence>
<keyword evidence="7 12" id="KW-0274">FAD</keyword>
<evidence type="ECO:0000313" key="19">
    <source>
        <dbReference type="EMBL" id="PWN92680.1"/>
    </source>
</evidence>
<evidence type="ECO:0000313" key="20">
    <source>
        <dbReference type="Proteomes" id="UP000245768"/>
    </source>
</evidence>
<dbReference type="Pfam" id="PF14749">
    <property type="entry name" value="Acyl-CoA_ox_N"/>
    <property type="match status" value="1"/>
</dbReference>
<dbReference type="Gene3D" id="2.40.110.10">
    <property type="entry name" value="Butyryl-CoA Dehydrogenase, subunit A, domain 2"/>
    <property type="match status" value="1"/>
</dbReference>
<dbReference type="PANTHER" id="PTHR10909:SF250">
    <property type="entry name" value="PEROXISOMAL ACYL-COENZYME A OXIDASE 1"/>
    <property type="match status" value="1"/>
</dbReference>
<dbReference type="GO" id="GO:0033540">
    <property type="term" value="P:fatty acid beta-oxidation using acyl-CoA oxidase"/>
    <property type="evidence" value="ECO:0007669"/>
    <property type="project" value="TreeGrafter"/>
</dbReference>
<dbReference type="InterPro" id="IPR036250">
    <property type="entry name" value="AcylCo_DH-like_C"/>
</dbReference>
<comment type="cofactor">
    <cofactor evidence="2">
        <name>FAD</name>
        <dbReference type="ChEBI" id="CHEBI:57692"/>
    </cofactor>
</comment>
<dbReference type="PANTHER" id="PTHR10909">
    <property type="entry name" value="ELECTRON TRANSPORT OXIDOREDUCTASE"/>
    <property type="match status" value="1"/>
</dbReference>
<feature type="domain" description="Acyl-CoA oxidase C-alpha1" evidence="18">
    <location>
        <begin position="325"/>
        <end position="490"/>
    </location>
</feature>
<evidence type="ECO:0000256" key="5">
    <source>
        <dbReference type="ARBA" id="ARBA00006288"/>
    </source>
</evidence>
<feature type="active site" description="Proton acceptor" evidence="13">
    <location>
        <position position="475"/>
    </location>
</feature>
<dbReference type="Pfam" id="PF01756">
    <property type="entry name" value="ACOX"/>
    <property type="match status" value="1"/>
</dbReference>
<feature type="binding site" evidence="14">
    <location>
        <position position="226"/>
    </location>
    <ligand>
        <name>FAD</name>
        <dbReference type="ChEBI" id="CHEBI:57692"/>
    </ligand>
</feature>
<protein>
    <recommendedName>
        <fullName evidence="12">Acyl-coenzyme A oxidase</fullName>
    </recommendedName>
</protein>
<comment type="catalytic activity">
    <reaction evidence="1">
        <text>a 2,3-saturated acyl-CoA + O2 = a (2E)-enoyl-CoA + H2O2</text>
        <dbReference type="Rhea" id="RHEA:38959"/>
        <dbReference type="ChEBI" id="CHEBI:15379"/>
        <dbReference type="ChEBI" id="CHEBI:16240"/>
        <dbReference type="ChEBI" id="CHEBI:58856"/>
        <dbReference type="ChEBI" id="CHEBI:65111"/>
        <dbReference type="EC" id="1.3.3.6"/>
    </reaction>
</comment>
<evidence type="ECO:0000256" key="12">
    <source>
        <dbReference type="PIRNR" id="PIRNR000168"/>
    </source>
</evidence>
<evidence type="ECO:0000256" key="2">
    <source>
        <dbReference type="ARBA" id="ARBA00001974"/>
    </source>
</evidence>
<evidence type="ECO:0000256" key="4">
    <source>
        <dbReference type="ARBA" id="ARBA00004846"/>
    </source>
</evidence>
<keyword evidence="10" id="KW-0443">Lipid metabolism</keyword>
<dbReference type="GO" id="GO:0003997">
    <property type="term" value="F:acyl-CoA oxidase activity"/>
    <property type="evidence" value="ECO:0007669"/>
    <property type="project" value="UniProtKB-EC"/>
</dbReference>
<evidence type="ECO:0000256" key="14">
    <source>
        <dbReference type="PIRSR" id="PIRSR000168-2"/>
    </source>
</evidence>
<feature type="domain" description="Acyl-coenzyme A oxidase N-terminal" evidence="17">
    <location>
        <begin position="65"/>
        <end position="180"/>
    </location>
</feature>
<comment type="subcellular location">
    <subcellularLocation>
        <location evidence="3">Peroxisome</location>
    </subcellularLocation>
</comment>
<dbReference type="OrthoDB" id="538336at2759"/>
<feature type="compositionally biased region" description="Low complexity" evidence="15">
    <location>
        <begin position="9"/>
        <end position="20"/>
    </location>
</feature>
<dbReference type="InParanoid" id="A0A316YT01"/>
<dbReference type="EMBL" id="KZ819634">
    <property type="protein sequence ID" value="PWN92680.1"/>
    <property type="molecule type" value="Genomic_DNA"/>
</dbReference>
<dbReference type="FunFam" id="1.20.140.10:FF:000015">
    <property type="entry name" value="Acyl-coenzyme A oxidase"/>
    <property type="match status" value="1"/>
</dbReference>
<dbReference type="Pfam" id="PF22924">
    <property type="entry name" value="ACOX_C_alpha1"/>
    <property type="match status" value="1"/>
</dbReference>
<gene>
    <name evidence="19" type="ORF">FA10DRAFT_263440</name>
</gene>
<dbReference type="STRING" id="215250.A0A316YT01"/>
<dbReference type="GO" id="GO:0005504">
    <property type="term" value="F:fatty acid binding"/>
    <property type="evidence" value="ECO:0007669"/>
    <property type="project" value="TreeGrafter"/>
</dbReference>
<dbReference type="InterPro" id="IPR002655">
    <property type="entry name" value="Acyl-CoA_oxidase_C"/>
</dbReference>
<dbReference type="InterPro" id="IPR055060">
    <property type="entry name" value="ACOX_C_alpha1"/>
</dbReference>
<feature type="binding site" evidence="14">
    <location>
        <position position="187"/>
    </location>
    <ligand>
        <name>FAD</name>
        <dbReference type="ChEBI" id="CHEBI:57692"/>
    </ligand>
</feature>
<organism evidence="19 20">
    <name type="scientific">Acaromyces ingoldii</name>
    <dbReference type="NCBI Taxonomy" id="215250"/>
    <lineage>
        <taxon>Eukaryota</taxon>
        <taxon>Fungi</taxon>
        <taxon>Dikarya</taxon>
        <taxon>Basidiomycota</taxon>
        <taxon>Ustilaginomycotina</taxon>
        <taxon>Exobasidiomycetes</taxon>
        <taxon>Exobasidiales</taxon>
        <taxon>Cryptobasidiaceae</taxon>
        <taxon>Acaromyces</taxon>
    </lineage>
</organism>
<keyword evidence="11" id="KW-0576">Peroxisome</keyword>
<dbReference type="InterPro" id="IPR037069">
    <property type="entry name" value="AcylCoA_DH/ox_N_sf"/>
</dbReference>
<dbReference type="AlphaFoldDB" id="A0A316YT01"/>
<evidence type="ECO:0000256" key="8">
    <source>
        <dbReference type="ARBA" id="ARBA00022832"/>
    </source>
</evidence>
<keyword evidence="20" id="KW-1185">Reference proteome</keyword>
<keyword evidence="8" id="KW-0276">Fatty acid metabolism</keyword>
<evidence type="ECO:0000259" key="16">
    <source>
        <dbReference type="Pfam" id="PF01756"/>
    </source>
</evidence>